<protein>
    <submittedName>
        <fullName evidence="1">Uncharacterized protein</fullName>
    </submittedName>
</protein>
<proteinExistence type="predicted"/>
<accession>A0A1M5U6B1</accession>
<gene>
    <name evidence="1" type="ORF">SAMN02745135_01280</name>
</gene>
<organism evidence="1 2">
    <name type="scientific">Caloranaerobacter azorensis DSM 13643</name>
    <dbReference type="NCBI Taxonomy" id="1121264"/>
    <lineage>
        <taxon>Bacteria</taxon>
        <taxon>Bacillati</taxon>
        <taxon>Bacillota</taxon>
        <taxon>Tissierellia</taxon>
        <taxon>Tissierellales</taxon>
        <taxon>Thermohalobacteraceae</taxon>
        <taxon>Caloranaerobacter</taxon>
    </lineage>
</organism>
<reference evidence="2" key="1">
    <citation type="submission" date="2016-11" db="EMBL/GenBank/DDBJ databases">
        <authorList>
            <person name="Varghese N."/>
            <person name="Submissions S."/>
        </authorList>
    </citation>
    <scope>NUCLEOTIDE SEQUENCE [LARGE SCALE GENOMIC DNA]</scope>
    <source>
        <strain evidence="2">DSM 13643</strain>
    </source>
</reference>
<dbReference type="EMBL" id="FQXO01000029">
    <property type="protein sequence ID" value="SHH58489.1"/>
    <property type="molecule type" value="Genomic_DNA"/>
</dbReference>
<dbReference type="AlphaFoldDB" id="A0A1M5U6B1"/>
<name>A0A1M5U6B1_9FIRM</name>
<keyword evidence="2" id="KW-1185">Reference proteome</keyword>
<evidence type="ECO:0000313" key="1">
    <source>
        <dbReference type="EMBL" id="SHH58489.1"/>
    </source>
</evidence>
<dbReference type="RefSeq" id="WP_073196324.1">
    <property type="nucleotide sequence ID" value="NZ_FQXO01000029.1"/>
</dbReference>
<dbReference type="Proteomes" id="UP000183967">
    <property type="component" value="Unassembled WGS sequence"/>
</dbReference>
<sequence length="139" mass="16653">MRKQLKIKIISNENIYEVLDTDEFEVILARNISIENYTKILKCGKKVISFYEDEDYAFIGPLLENEREDSCFVCFLNSLKRNESSIFKRLNRLTELKLQKLSENMTFFIEFIEDNIMNLKNRVYIIHHFTRNKELASIK</sequence>
<evidence type="ECO:0000313" key="2">
    <source>
        <dbReference type="Proteomes" id="UP000183967"/>
    </source>
</evidence>